<comment type="caution">
    <text evidence="2">The sequence shown here is derived from an EMBL/GenBank/DDBJ whole genome shotgun (WGS) entry which is preliminary data.</text>
</comment>
<gene>
    <name evidence="2" type="primary">pseG</name>
    <name evidence="2" type="ORF">LZ012_17930</name>
</gene>
<dbReference type="NCBIfam" id="TIGR03590">
    <property type="entry name" value="PseG"/>
    <property type="match status" value="1"/>
</dbReference>
<keyword evidence="2" id="KW-0378">Hydrolase</keyword>
<dbReference type="EMBL" id="JAKLTN010000005">
    <property type="protein sequence ID" value="MCG2578878.1"/>
    <property type="molecule type" value="Genomic_DNA"/>
</dbReference>
<dbReference type="InterPro" id="IPR016181">
    <property type="entry name" value="Acyl_CoA_acyltransferase"/>
</dbReference>
<keyword evidence="3" id="KW-1185">Reference proteome</keyword>
<dbReference type="Gene3D" id="3.40.50.2000">
    <property type="entry name" value="Glycogen Phosphorylase B"/>
    <property type="match status" value="1"/>
</dbReference>
<protein>
    <submittedName>
        <fullName evidence="2">UDP-2,4-diacetamido-2,4, 6-trideoxy-beta-L-altropyranose hydrolase</fullName>
        <ecNumber evidence="2">3.6.1.57</ecNumber>
    </submittedName>
</protein>
<dbReference type="RefSeq" id="WP_275712277.1">
    <property type="nucleotide sequence ID" value="NZ_JAKLTN010000005.1"/>
</dbReference>
<dbReference type="PANTHER" id="PTHR21015:SF28">
    <property type="entry name" value="SLL1722 PROTEIN"/>
    <property type="match status" value="1"/>
</dbReference>
<dbReference type="GO" id="GO:0016787">
    <property type="term" value="F:hydrolase activity"/>
    <property type="evidence" value="ECO:0007669"/>
    <property type="project" value="UniProtKB-KW"/>
</dbReference>
<name>A0ABS9K6T6_9RHOO</name>
<dbReference type="PROSITE" id="PS51186">
    <property type="entry name" value="GNAT"/>
    <property type="match status" value="1"/>
</dbReference>
<organism evidence="2 3">
    <name type="scientific">Dechloromonas hankyongensis</name>
    <dbReference type="NCBI Taxonomy" id="2908002"/>
    <lineage>
        <taxon>Bacteria</taxon>
        <taxon>Pseudomonadati</taxon>
        <taxon>Pseudomonadota</taxon>
        <taxon>Betaproteobacteria</taxon>
        <taxon>Rhodocyclales</taxon>
        <taxon>Azonexaceae</taxon>
        <taxon>Dechloromonas</taxon>
    </lineage>
</organism>
<dbReference type="PANTHER" id="PTHR21015">
    <property type="entry name" value="UDP-N-ACETYLGLUCOSAMINE--N-ACETYLMURAMYL-(PENTAPEPTIDE) PYROPHOSPHORYL-UNDECAPRENOL N-ACETYLGLUCOSAMINE TRANSFERASE 1"/>
    <property type="match status" value="1"/>
</dbReference>
<sequence length="508" mass="54469">MFIAFRVDANAIIGTGHVMRCLALAQALAARGSKCLFICRADGLGALAERIRQDGHQLATLPEGTTSPGGGLAHARFLPHGQTADAQACLDVLAQHPGPDWLVVDHYALDARWESAIRPATAKILVIDDLADRDHDCDALLDQNLRPATEANPYLNRTPAHCRHLLGPSHALLRPEFSVARQSRSNQTSTTPRLLVMFGGADREDLTGRAVRLLPPLLAAMAIDVVVGPLYAHREALAQGLAALPDAALHIAPANVAAVMAKADLALASPGTTSWERCALGLPSITLAVADNQVAMAEELARRGAHLYLGRSDAVSDSDLATALHLLAGNPHWRQAMADAASAITDGSGAARVSQFMNSSRLDVRTATPDDARMLHLWRNDPGVRQHTFDPSPIPWESHKAWFEAALSDSQRVVLIGQMGGTDVGCVRFDIRPAPNDHQARISIYLDPAHLGEGLAAPLLIAADAWLRDARPAISSTIAEVMADNEASRRAFLRAGYRHDHSVFIKQG</sequence>
<accession>A0ABS9K6T6</accession>
<dbReference type="Pfam" id="PF13302">
    <property type="entry name" value="Acetyltransf_3"/>
    <property type="match status" value="1"/>
</dbReference>
<dbReference type="EC" id="3.6.1.57" evidence="2"/>
<reference evidence="2" key="1">
    <citation type="submission" date="2022-01" db="EMBL/GenBank/DDBJ databases">
        <authorList>
            <person name="Jo J.-H."/>
            <person name="Im W.-T."/>
        </authorList>
    </citation>
    <scope>NUCLEOTIDE SEQUENCE</scope>
    <source>
        <strain evidence="2">XY25</strain>
    </source>
</reference>
<evidence type="ECO:0000259" key="1">
    <source>
        <dbReference type="PROSITE" id="PS51186"/>
    </source>
</evidence>
<dbReference type="Gene3D" id="3.40.50.11190">
    <property type="match status" value="1"/>
</dbReference>
<feature type="domain" description="N-acetyltransferase" evidence="1">
    <location>
        <begin position="362"/>
        <end position="508"/>
    </location>
</feature>
<dbReference type="InterPro" id="IPR000182">
    <property type="entry name" value="GNAT_dom"/>
</dbReference>
<dbReference type="SUPFAM" id="SSF55729">
    <property type="entry name" value="Acyl-CoA N-acyltransferases (Nat)"/>
    <property type="match status" value="1"/>
</dbReference>
<dbReference type="SUPFAM" id="SSF53756">
    <property type="entry name" value="UDP-Glycosyltransferase/glycogen phosphorylase"/>
    <property type="match status" value="1"/>
</dbReference>
<dbReference type="InterPro" id="IPR020023">
    <property type="entry name" value="PseG"/>
</dbReference>
<dbReference type="Proteomes" id="UP001165384">
    <property type="component" value="Unassembled WGS sequence"/>
</dbReference>
<proteinExistence type="predicted"/>
<evidence type="ECO:0000313" key="3">
    <source>
        <dbReference type="Proteomes" id="UP001165384"/>
    </source>
</evidence>
<dbReference type="Gene3D" id="3.40.630.30">
    <property type="match status" value="1"/>
</dbReference>
<evidence type="ECO:0000313" key="2">
    <source>
        <dbReference type="EMBL" id="MCG2578878.1"/>
    </source>
</evidence>